<evidence type="ECO:0000259" key="5">
    <source>
        <dbReference type="PROSITE" id="PS51352"/>
    </source>
</evidence>
<evidence type="ECO:0000313" key="7">
    <source>
        <dbReference type="Proteomes" id="UP000184184"/>
    </source>
</evidence>
<dbReference type="PANTHER" id="PTHR12151">
    <property type="entry name" value="ELECTRON TRANSPORT PROTIN SCO1/SENC FAMILY MEMBER"/>
    <property type="match status" value="1"/>
</dbReference>
<dbReference type="Pfam" id="PF02630">
    <property type="entry name" value="SCO1-SenC"/>
    <property type="match status" value="1"/>
</dbReference>
<dbReference type="EMBL" id="FRCZ01000001">
    <property type="protein sequence ID" value="SHM38262.1"/>
    <property type="molecule type" value="Genomic_DNA"/>
</dbReference>
<sequence length="208" mass="23980">MTKHERIALMVVLLLGLSVLTIGTDGFQAFTEEQARTNQLISEQPYLPKVILEDSKARTYSMQELQHNKYLFITFMYTNCATVCPQLERNMQEVYQQLPDTMIKENIQFLSISFDPENDDPKTLEKYRSYFDSDGESWRMARINDKDELNNLLDELGVIVIPDDYGNFQHNSAFYLVNREGSLIDVMDNTEIDQAVERIKSEIGGGSL</sequence>
<dbReference type="RefSeq" id="WP_244535092.1">
    <property type="nucleotide sequence ID" value="NZ_FRCZ01000001.1"/>
</dbReference>
<keyword evidence="2 3" id="KW-0186">Copper</keyword>
<feature type="disulfide bond" description="Redox-active" evidence="4">
    <location>
        <begin position="80"/>
        <end position="84"/>
    </location>
</feature>
<comment type="similarity">
    <text evidence="1">Belongs to the SCO1/2 family.</text>
</comment>
<dbReference type="PROSITE" id="PS51352">
    <property type="entry name" value="THIOREDOXIN_2"/>
    <property type="match status" value="1"/>
</dbReference>
<dbReference type="SUPFAM" id="SSF52833">
    <property type="entry name" value="Thioredoxin-like"/>
    <property type="match status" value="1"/>
</dbReference>
<dbReference type="CDD" id="cd02968">
    <property type="entry name" value="SCO"/>
    <property type="match status" value="1"/>
</dbReference>
<feature type="binding site" evidence="3">
    <location>
        <position position="170"/>
    </location>
    <ligand>
        <name>Cu cation</name>
        <dbReference type="ChEBI" id="CHEBI:23378"/>
    </ligand>
</feature>
<gene>
    <name evidence="6" type="ORF">SAMN05216179_0012</name>
</gene>
<name>A0A1M7IBX5_9BACI</name>
<dbReference type="Gene3D" id="3.40.30.10">
    <property type="entry name" value="Glutaredoxin"/>
    <property type="match status" value="1"/>
</dbReference>
<dbReference type="InterPro" id="IPR013766">
    <property type="entry name" value="Thioredoxin_domain"/>
</dbReference>
<evidence type="ECO:0000256" key="1">
    <source>
        <dbReference type="ARBA" id="ARBA00010996"/>
    </source>
</evidence>
<keyword evidence="3" id="KW-0479">Metal-binding</keyword>
<keyword evidence="4" id="KW-1015">Disulfide bond</keyword>
<reference evidence="6 7" key="1">
    <citation type="submission" date="2016-11" db="EMBL/GenBank/DDBJ databases">
        <authorList>
            <person name="Jaros S."/>
            <person name="Januszkiewicz K."/>
            <person name="Wedrychowicz H."/>
        </authorList>
    </citation>
    <scope>NUCLEOTIDE SEQUENCE [LARGE SCALE GENOMIC DNA]</scope>
    <source>
        <strain evidence="6 7">CGMCC 1.10681</strain>
    </source>
</reference>
<protein>
    <submittedName>
        <fullName evidence="6">Protein SCO1/2</fullName>
    </submittedName>
</protein>
<proteinExistence type="inferred from homology"/>
<evidence type="ECO:0000313" key="6">
    <source>
        <dbReference type="EMBL" id="SHM38262.1"/>
    </source>
</evidence>
<evidence type="ECO:0000256" key="2">
    <source>
        <dbReference type="ARBA" id="ARBA00023008"/>
    </source>
</evidence>
<organism evidence="6 7">
    <name type="scientific">Gracilibacillus kekensis</name>
    <dbReference type="NCBI Taxonomy" id="1027249"/>
    <lineage>
        <taxon>Bacteria</taxon>
        <taxon>Bacillati</taxon>
        <taxon>Bacillota</taxon>
        <taxon>Bacilli</taxon>
        <taxon>Bacillales</taxon>
        <taxon>Bacillaceae</taxon>
        <taxon>Gracilibacillus</taxon>
    </lineage>
</organism>
<dbReference type="Proteomes" id="UP000184184">
    <property type="component" value="Unassembled WGS sequence"/>
</dbReference>
<feature type="binding site" evidence="3">
    <location>
        <position position="84"/>
    </location>
    <ligand>
        <name>Cu cation</name>
        <dbReference type="ChEBI" id="CHEBI:23378"/>
    </ligand>
</feature>
<dbReference type="STRING" id="1027249.SAMN05216179_0012"/>
<dbReference type="InterPro" id="IPR003782">
    <property type="entry name" value="SCO1/SenC"/>
</dbReference>
<accession>A0A1M7IBX5</accession>
<dbReference type="PANTHER" id="PTHR12151:SF25">
    <property type="entry name" value="LINALOOL DEHYDRATASE_ISOMERASE DOMAIN-CONTAINING PROTEIN"/>
    <property type="match status" value="1"/>
</dbReference>
<dbReference type="InterPro" id="IPR036249">
    <property type="entry name" value="Thioredoxin-like_sf"/>
</dbReference>
<feature type="domain" description="Thioredoxin" evidence="5">
    <location>
        <begin position="41"/>
        <end position="204"/>
    </location>
</feature>
<evidence type="ECO:0000256" key="4">
    <source>
        <dbReference type="PIRSR" id="PIRSR603782-2"/>
    </source>
</evidence>
<dbReference type="GO" id="GO:0046872">
    <property type="term" value="F:metal ion binding"/>
    <property type="evidence" value="ECO:0007669"/>
    <property type="project" value="UniProtKB-KW"/>
</dbReference>
<dbReference type="AlphaFoldDB" id="A0A1M7IBX5"/>
<keyword evidence="7" id="KW-1185">Reference proteome</keyword>
<evidence type="ECO:0000256" key="3">
    <source>
        <dbReference type="PIRSR" id="PIRSR603782-1"/>
    </source>
</evidence>
<feature type="binding site" evidence="3">
    <location>
        <position position="80"/>
    </location>
    <ligand>
        <name>Cu cation</name>
        <dbReference type="ChEBI" id="CHEBI:23378"/>
    </ligand>
</feature>